<name>A0A9P6E4G8_9AGAR</name>
<evidence type="ECO:0000256" key="1">
    <source>
        <dbReference type="ARBA" id="ARBA00004685"/>
    </source>
</evidence>
<reference evidence="3" key="1">
    <citation type="submission" date="2020-11" db="EMBL/GenBank/DDBJ databases">
        <authorList>
            <consortium name="DOE Joint Genome Institute"/>
            <person name="Ahrendt S."/>
            <person name="Riley R."/>
            <person name="Andreopoulos W."/>
            <person name="Labutti K."/>
            <person name="Pangilinan J."/>
            <person name="Ruiz-Duenas F.J."/>
            <person name="Barrasa J.M."/>
            <person name="Sanchez-Garcia M."/>
            <person name="Camarero S."/>
            <person name="Miyauchi S."/>
            <person name="Serrano A."/>
            <person name="Linde D."/>
            <person name="Babiker R."/>
            <person name="Drula E."/>
            <person name="Ayuso-Fernandez I."/>
            <person name="Pacheco R."/>
            <person name="Padilla G."/>
            <person name="Ferreira P."/>
            <person name="Barriuso J."/>
            <person name="Kellner H."/>
            <person name="Castanera R."/>
            <person name="Alfaro M."/>
            <person name="Ramirez L."/>
            <person name="Pisabarro A.G."/>
            <person name="Kuo A."/>
            <person name="Tritt A."/>
            <person name="Lipzen A."/>
            <person name="He G."/>
            <person name="Yan M."/>
            <person name="Ng V."/>
            <person name="Cullen D."/>
            <person name="Martin F."/>
            <person name="Rosso M.-N."/>
            <person name="Henrissat B."/>
            <person name="Hibbett D."/>
            <person name="Martinez A.T."/>
            <person name="Grigoriev I.V."/>
        </authorList>
    </citation>
    <scope>NUCLEOTIDE SEQUENCE</scope>
    <source>
        <strain evidence="3">CBS 506.95</strain>
    </source>
</reference>
<dbReference type="GO" id="GO:0043386">
    <property type="term" value="P:mycotoxin biosynthetic process"/>
    <property type="evidence" value="ECO:0007669"/>
    <property type="project" value="InterPro"/>
</dbReference>
<comment type="caution">
    <text evidence="3">The sequence shown here is derived from an EMBL/GenBank/DDBJ whole genome shotgun (WGS) entry which is preliminary data.</text>
</comment>
<dbReference type="Pfam" id="PF11807">
    <property type="entry name" value="UstYa"/>
    <property type="match status" value="1"/>
</dbReference>
<dbReference type="OrthoDB" id="3687641at2759"/>
<comment type="pathway">
    <text evidence="1">Mycotoxin biosynthesis.</text>
</comment>
<keyword evidence="4" id="KW-1185">Reference proteome</keyword>
<evidence type="ECO:0000256" key="2">
    <source>
        <dbReference type="ARBA" id="ARBA00035112"/>
    </source>
</evidence>
<gene>
    <name evidence="3" type="ORF">CPB83DRAFT_777148</name>
</gene>
<dbReference type="InterPro" id="IPR021765">
    <property type="entry name" value="UstYa-like"/>
</dbReference>
<dbReference type="PANTHER" id="PTHR33365">
    <property type="entry name" value="YALI0B05434P"/>
    <property type="match status" value="1"/>
</dbReference>
<dbReference type="AlphaFoldDB" id="A0A9P6E4G8"/>
<dbReference type="PANTHER" id="PTHR33365:SF4">
    <property type="entry name" value="CYCLOCHLOROTINE BIOSYNTHESIS PROTEIN O"/>
    <property type="match status" value="1"/>
</dbReference>
<accession>A0A9P6E4G8</accession>
<evidence type="ECO:0000313" key="3">
    <source>
        <dbReference type="EMBL" id="KAF9522396.1"/>
    </source>
</evidence>
<sequence length="176" mass="20139">LAPVQHLIEPQEVVFSGGFKKPSIYQGPSAPERDKAWEDLYSFGISRIPKSSAAKLVNKTIPIPGDTDHYIIGLDVFHQLHCINMLRLRVFSPTVPDTNDALEGTDHLSHCIEWLRQSVMCSVDITPIPWRWDFKDKIAKPTADIQHTCRNFDKVKDWAKENHLEKFDKTVYVKDG</sequence>
<comment type="similarity">
    <text evidence="2">Belongs to the ustYa family.</text>
</comment>
<evidence type="ECO:0000313" key="4">
    <source>
        <dbReference type="Proteomes" id="UP000807306"/>
    </source>
</evidence>
<protein>
    <recommendedName>
        <fullName evidence="5">Tat pathway signal sequence</fullName>
    </recommendedName>
</protein>
<feature type="non-terminal residue" evidence="3">
    <location>
        <position position="1"/>
    </location>
</feature>
<evidence type="ECO:0008006" key="5">
    <source>
        <dbReference type="Google" id="ProtNLM"/>
    </source>
</evidence>
<organism evidence="3 4">
    <name type="scientific">Crepidotus variabilis</name>
    <dbReference type="NCBI Taxonomy" id="179855"/>
    <lineage>
        <taxon>Eukaryota</taxon>
        <taxon>Fungi</taxon>
        <taxon>Dikarya</taxon>
        <taxon>Basidiomycota</taxon>
        <taxon>Agaricomycotina</taxon>
        <taxon>Agaricomycetes</taxon>
        <taxon>Agaricomycetidae</taxon>
        <taxon>Agaricales</taxon>
        <taxon>Agaricineae</taxon>
        <taxon>Crepidotaceae</taxon>
        <taxon>Crepidotus</taxon>
    </lineage>
</organism>
<proteinExistence type="inferred from homology"/>
<dbReference type="Proteomes" id="UP000807306">
    <property type="component" value="Unassembled WGS sequence"/>
</dbReference>
<dbReference type="EMBL" id="MU157947">
    <property type="protein sequence ID" value="KAF9522396.1"/>
    <property type="molecule type" value="Genomic_DNA"/>
</dbReference>